<feature type="compositionally biased region" description="Polar residues" evidence="1">
    <location>
        <begin position="186"/>
        <end position="202"/>
    </location>
</feature>
<reference evidence="2" key="1">
    <citation type="submission" date="2021-02" db="EMBL/GenBank/DDBJ databases">
        <authorList>
            <person name="Dougan E. K."/>
            <person name="Rhodes N."/>
            <person name="Thang M."/>
            <person name="Chan C."/>
        </authorList>
    </citation>
    <scope>NUCLEOTIDE SEQUENCE</scope>
</reference>
<proteinExistence type="predicted"/>
<feature type="compositionally biased region" description="Pro residues" evidence="1">
    <location>
        <begin position="174"/>
        <end position="183"/>
    </location>
</feature>
<sequence length="202" mass="21300">LAWASVVHVPTAIAPPLSGPKVQTSRGALGFLRREAASGDAWPLSFVAGAVTGGLFLGSRGRRASHRTGLWRQRQSTSVVRCAEGEAVSAEEIFREAFDAEDQRAGLLVAQLEALLSEQLGVSGGVRIAVQGTPASSPLDDSSLTWRQAYEAVKVRTKSLEEQLRRAKGMAQPSAPPPPPPPAASTESRTQEATSRASSDGF</sequence>
<comment type="caution">
    <text evidence="2">The sequence shown here is derived from an EMBL/GenBank/DDBJ whole genome shotgun (WGS) entry which is preliminary data.</text>
</comment>
<organism evidence="2 3">
    <name type="scientific">Polarella glacialis</name>
    <name type="common">Dinoflagellate</name>
    <dbReference type="NCBI Taxonomy" id="89957"/>
    <lineage>
        <taxon>Eukaryota</taxon>
        <taxon>Sar</taxon>
        <taxon>Alveolata</taxon>
        <taxon>Dinophyceae</taxon>
        <taxon>Suessiales</taxon>
        <taxon>Suessiaceae</taxon>
        <taxon>Polarella</taxon>
    </lineage>
</organism>
<dbReference type="EMBL" id="CAJNNW010031354">
    <property type="protein sequence ID" value="CAE8707256.1"/>
    <property type="molecule type" value="Genomic_DNA"/>
</dbReference>
<dbReference type="AlphaFoldDB" id="A0A813KPV4"/>
<dbReference type="Proteomes" id="UP000626109">
    <property type="component" value="Unassembled WGS sequence"/>
</dbReference>
<feature type="region of interest" description="Disordered" evidence="1">
    <location>
        <begin position="161"/>
        <end position="202"/>
    </location>
</feature>
<feature type="non-terminal residue" evidence="2">
    <location>
        <position position="202"/>
    </location>
</feature>
<accession>A0A813KPV4</accession>
<evidence type="ECO:0000313" key="2">
    <source>
        <dbReference type="EMBL" id="CAE8707256.1"/>
    </source>
</evidence>
<gene>
    <name evidence="2" type="ORF">PGLA2088_LOCUS34445</name>
</gene>
<protein>
    <submittedName>
        <fullName evidence="2">Uncharacterized protein</fullName>
    </submittedName>
</protein>
<evidence type="ECO:0000256" key="1">
    <source>
        <dbReference type="SAM" id="MobiDB-lite"/>
    </source>
</evidence>
<evidence type="ECO:0000313" key="3">
    <source>
        <dbReference type="Proteomes" id="UP000626109"/>
    </source>
</evidence>
<feature type="non-terminal residue" evidence="2">
    <location>
        <position position="1"/>
    </location>
</feature>
<name>A0A813KPV4_POLGL</name>